<dbReference type="SUPFAM" id="SSF53335">
    <property type="entry name" value="S-adenosyl-L-methionine-dependent methyltransferases"/>
    <property type="match status" value="1"/>
</dbReference>
<organism evidence="5 6">
    <name type="scientific">Tuber aestivum</name>
    <name type="common">summer truffle</name>
    <dbReference type="NCBI Taxonomy" id="59557"/>
    <lineage>
        <taxon>Eukaryota</taxon>
        <taxon>Fungi</taxon>
        <taxon>Dikarya</taxon>
        <taxon>Ascomycota</taxon>
        <taxon>Pezizomycotina</taxon>
        <taxon>Pezizomycetes</taxon>
        <taxon>Pezizales</taxon>
        <taxon>Tuberaceae</taxon>
        <taxon>Tuber</taxon>
    </lineage>
</organism>
<gene>
    <name evidence="5" type="ORF">GSTUAT00004365001</name>
</gene>
<dbReference type="GO" id="GO:0106335">
    <property type="term" value="F:tRNA (5-carboxymethyluridine(34)-5-O)-methyltransferase activity"/>
    <property type="evidence" value="ECO:0007669"/>
    <property type="project" value="TreeGrafter"/>
</dbReference>
<dbReference type="GO" id="GO:0030488">
    <property type="term" value="P:tRNA methylation"/>
    <property type="evidence" value="ECO:0007669"/>
    <property type="project" value="TreeGrafter"/>
</dbReference>
<feature type="compositionally biased region" description="Polar residues" evidence="3">
    <location>
        <begin position="180"/>
        <end position="194"/>
    </location>
</feature>
<name>A0A292PV81_9PEZI</name>
<evidence type="ECO:0000256" key="1">
    <source>
        <dbReference type="ARBA" id="ARBA00022603"/>
    </source>
</evidence>
<proteinExistence type="predicted"/>
<dbReference type="InterPro" id="IPR051422">
    <property type="entry name" value="AlkB_tRNA_MeTrf/Diox"/>
</dbReference>
<evidence type="ECO:0000256" key="2">
    <source>
        <dbReference type="ARBA" id="ARBA00022679"/>
    </source>
</evidence>
<dbReference type="GO" id="GO:0008757">
    <property type="term" value="F:S-adenosylmethionine-dependent methyltransferase activity"/>
    <property type="evidence" value="ECO:0007669"/>
    <property type="project" value="InterPro"/>
</dbReference>
<keyword evidence="2" id="KW-0808">Transferase</keyword>
<dbReference type="InterPro" id="IPR029063">
    <property type="entry name" value="SAM-dependent_MTases_sf"/>
</dbReference>
<dbReference type="Proteomes" id="UP001412239">
    <property type="component" value="Unassembled WGS sequence"/>
</dbReference>
<evidence type="ECO:0000256" key="3">
    <source>
        <dbReference type="SAM" id="MobiDB-lite"/>
    </source>
</evidence>
<dbReference type="GO" id="GO:0000049">
    <property type="term" value="F:tRNA binding"/>
    <property type="evidence" value="ECO:0007669"/>
    <property type="project" value="TreeGrafter"/>
</dbReference>
<accession>A0A292PV81</accession>
<dbReference type="AlphaFoldDB" id="A0A292PV81"/>
<dbReference type="Pfam" id="PF08241">
    <property type="entry name" value="Methyltransf_11"/>
    <property type="match status" value="1"/>
</dbReference>
<dbReference type="PANTHER" id="PTHR13069:SF21">
    <property type="entry name" value="ALKYLATED DNA REPAIR PROTEIN ALKB HOMOLOG 8"/>
    <property type="match status" value="1"/>
</dbReference>
<feature type="region of interest" description="Disordered" evidence="3">
    <location>
        <begin position="180"/>
        <end position="221"/>
    </location>
</feature>
<keyword evidence="6" id="KW-1185">Reference proteome</keyword>
<dbReference type="GO" id="GO:0005634">
    <property type="term" value="C:nucleus"/>
    <property type="evidence" value="ECO:0007669"/>
    <property type="project" value="TreeGrafter"/>
</dbReference>
<keyword evidence="1" id="KW-0489">Methyltransferase</keyword>
<reference evidence="5" key="1">
    <citation type="submission" date="2015-10" db="EMBL/GenBank/DDBJ databases">
        <authorList>
            <person name="Regsiter A."/>
            <person name="william w."/>
        </authorList>
    </citation>
    <scope>NUCLEOTIDE SEQUENCE</scope>
    <source>
        <strain evidence="5">Montdore</strain>
    </source>
</reference>
<evidence type="ECO:0000259" key="4">
    <source>
        <dbReference type="Pfam" id="PF08241"/>
    </source>
</evidence>
<protein>
    <recommendedName>
        <fullName evidence="4">Methyltransferase type 11 domain-containing protein</fullName>
    </recommendedName>
</protein>
<evidence type="ECO:0000313" key="5">
    <source>
        <dbReference type="EMBL" id="CUS11492.1"/>
    </source>
</evidence>
<dbReference type="Gene3D" id="3.40.50.150">
    <property type="entry name" value="Vaccinia Virus protein VP39"/>
    <property type="match status" value="1"/>
</dbReference>
<dbReference type="InterPro" id="IPR013216">
    <property type="entry name" value="Methyltransf_11"/>
</dbReference>
<dbReference type="CDD" id="cd02440">
    <property type="entry name" value="AdoMet_MTases"/>
    <property type="match status" value="1"/>
</dbReference>
<sequence>MDIVNPEEHEVSHVHRVYEHIASHFSATRFKPWPIVEKFLCGLPIGAVGLDVGCGNGKYWTVNPDIFIVGSDRSSSLIGIAHSLEIQDSIVADALDLPHPDSRFDFVISIAVIHHFSSPERRCHALKSILATLKASNNSSDCGRALIYVWALEQKNSRRGWDEGDRQDVLVPWVMSKQFSTSAGAKGSQQNRQVPDSPRDTPDSKGRDTTNDGVDGQDEVKGRDKELTYMRYYHLYRKGELEADIARAGGKVMESGYEKDNWWAICGPVR</sequence>
<dbReference type="GO" id="GO:0002098">
    <property type="term" value="P:tRNA wobble uridine modification"/>
    <property type="evidence" value="ECO:0007669"/>
    <property type="project" value="TreeGrafter"/>
</dbReference>
<evidence type="ECO:0000313" key="6">
    <source>
        <dbReference type="Proteomes" id="UP001412239"/>
    </source>
</evidence>
<feature type="compositionally biased region" description="Basic and acidic residues" evidence="3">
    <location>
        <begin position="197"/>
        <end position="210"/>
    </location>
</feature>
<dbReference type="PANTHER" id="PTHR13069">
    <property type="entry name" value="ALKYLATED DNA REPAIR PROTEIN ALKB HOMOLOG 8"/>
    <property type="match status" value="1"/>
</dbReference>
<dbReference type="GO" id="GO:0005737">
    <property type="term" value="C:cytoplasm"/>
    <property type="evidence" value="ECO:0007669"/>
    <property type="project" value="TreeGrafter"/>
</dbReference>
<dbReference type="EMBL" id="LN891019">
    <property type="protein sequence ID" value="CUS11492.1"/>
    <property type="molecule type" value="Genomic_DNA"/>
</dbReference>
<feature type="domain" description="Methyltransferase type 11" evidence="4">
    <location>
        <begin position="50"/>
        <end position="128"/>
    </location>
</feature>